<keyword evidence="4" id="KW-1185">Reference proteome</keyword>
<dbReference type="RefSeq" id="WP_131998555.1">
    <property type="nucleotide sequence ID" value="NZ_SMGK01000005.1"/>
</dbReference>
<feature type="region of interest" description="Disordered" evidence="1">
    <location>
        <begin position="1"/>
        <end position="20"/>
    </location>
</feature>
<proteinExistence type="predicted"/>
<feature type="transmembrane region" description="Helical" evidence="2">
    <location>
        <begin position="30"/>
        <end position="52"/>
    </location>
</feature>
<protein>
    <submittedName>
        <fullName evidence="3">Uncharacterized protein</fullName>
    </submittedName>
</protein>
<dbReference type="Proteomes" id="UP000295210">
    <property type="component" value="Unassembled WGS sequence"/>
</dbReference>
<accession>A0A4R1L656</accession>
<evidence type="ECO:0000313" key="3">
    <source>
        <dbReference type="EMBL" id="TCK71759.1"/>
    </source>
</evidence>
<reference evidence="3 4" key="1">
    <citation type="submission" date="2019-03" db="EMBL/GenBank/DDBJ databases">
        <title>Genomic Encyclopedia of Type Strains, Phase IV (KMG-IV): sequencing the most valuable type-strain genomes for metagenomic binning, comparative biology and taxonomic classification.</title>
        <authorList>
            <person name="Goeker M."/>
        </authorList>
    </citation>
    <scope>NUCLEOTIDE SEQUENCE [LARGE SCALE GENOMIC DNA]</scope>
    <source>
        <strain evidence="3 4">DSM 103428</strain>
    </source>
</reference>
<sequence length="210" mass="23196">MPTHNEHESHNKPGSVREGFEVTDVNTPGVVVFLIAMAVSVGVFFVFCYGMGKVINNALIKRDGPPNKWNQFNMPGAAPRNMESNPALQQQQLHALTQRFPTPRLQLDDGNQDVADLHAREDLLLEHYSWIDQSKGTVRIPIERAMQLIVERGLPVAPAAQPSEPLMTGDAKPVVPMPLTDGFARTAYEQQEQGPSREPGEQASTKANNH</sequence>
<keyword evidence="2" id="KW-1133">Transmembrane helix</keyword>
<evidence type="ECO:0000256" key="1">
    <source>
        <dbReference type="SAM" id="MobiDB-lite"/>
    </source>
</evidence>
<organism evidence="3 4">
    <name type="scientific">Acidipila rosea</name>
    <dbReference type="NCBI Taxonomy" id="768535"/>
    <lineage>
        <taxon>Bacteria</taxon>
        <taxon>Pseudomonadati</taxon>
        <taxon>Acidobacteriota</taxon>
        <taxon>Terriglobia</taxon>
        <taxon>Terriglobales</taxon>
        <taxon>Acidobacteriaceae</taxon>
        <taxon>Acidipila</taxon>
    </lineage>
</organism>
<feature type="region of interest" description="Disordered" evidence="1">
    <location>
        <begin position="183"/>
        <end position="210"/>
    </location>
</feature>
<dbReference type="EMBL" id="SMGK01000005">
    <property type="protein sequence ID" value="TCK71759.1"/>
    <property type="molecule type" value="Genomic_DNA"/>
</dbReference>
<name>A0A4R1L656_9BACT</name>
<keyword evidence="2" id="KW-0812">Transmembrane</keyword>
<dbReference type="OrthoDB" id="129807at2"/>
<comment type="caution">
    <text evidence="3">The sequence shown here is derived from an EMBL/GenBank/DDBJ whole genome shotgun (WGS) entry which is preliminary data.</text>
</comment>
<keyword evidence="2" id="KW-0472">Membrane</keyword>
<dbReference type="AlphaFoldDB" id="A0A4R1L656"/>
<feature type="compositionally biased region" description="Basic and acidic residues" evidence="1">
    <location>
        <begin position="1"/>
        <end position="11"/>
    </location>
</feature>
<gene>
    <name evidence="3" type="ORF">C7378_3049</name>
</gene>
<evidence type="ECO:0000313" key="4">
    <source>
        <dbReference type="Proteomes" id="UP000295210"/>
    </source>
</evidence>
<evidence type="ECO:0000256" key="2">
    <source>
        <dbReference type="SAM" id="Phobius"/>
    </source>
</evidence>